<dbReference type="Pfam" id="PF01930">
    <property type="entry name" value="Cas_Cas4"/>
    <property type="match status" value="1"/>
</dbReference>
<dbReference type="Pfam" id="PF01867">
    <property type="entry name" value="Cas_Cas1"/>
    <property type="match status" value="1"/>
</dbReference>
<keyword evidence="18" id="KW-1185">Reference proteome</keyword>
<keyword evidence="5" id="KW-0269">Exonuclease</keyword>
<proteinExistence type="inferred from homology"/>
<keyword evidence="1 14" id="KW-0540">Nuclease</keyword>
<keyword evidence="9 14" id="KW-0051">Antiviral defense</keyword>
<evidence type="ECO:0000256" key="4">
    <source>
        <dbReference type="ARBA" id="ARBA00022801"/>
    </source>
</evidence>
<evidence type="ECO:0000259" key="16">
    <source>
        <dbReference type="Pfam" id="PF01930"/>
    </source>
</evidence>
<comment type="catalytic activity">
    <reaction evidence="12">
        <text>exonucleolytic cleavage in the 5'- to 3'-direction to yield nucleoside 3'-phosphates.</text>
        <dbReference type="EC" id="3.1.12.1"/>
    </reaction>
</comment>
<comment type="cofactor">
    <cofactor evidence="14">
        <name>Mg(2+)</name>
        <dbReference type="ChEBI" id="CHEBI:18420"/>
    </cofactor>
    <cofactor evidence="14">
        <name>Mn(2+)</name>
        <dbReference type="ChEBI" id="CHEBI:29035"/>
    </cofactor>
</comment>
<evidence type="ECO:0000313" key="18">
    <source>
        <dbReference type="Proteomes" id="UP000249169"/>
    </source>
</evidence>
<dbReference type="Gene3D" id="3.90.320.10">
    <property type="match status" value="1"/>
</dbReference>
<dbReference type="InterPro" id="IPR022765">
    <property type="entry name" value="Dna2/Cas4_DUF83"/>
</dbReference>
<keyword evidence="4 14" id="KW-0378">Hydrolase</keyword>
<dbReference type="HAMAP" id="MF_01470">
    <property type="entry name" value="Cas1"/>
    <property type="match status" value="1"/>
</dbReference>
<dbReference type="NCBIfam" id="TIGR00287">
    <property type="entry name" value="cas1"/>
    <property type="match status" value="1"/>
</dbReference>
<feature type="binding site" evidence="14">
    <location>
        <position position="456"/>
    </location>
    <ligand>
        <name>Mn(2+)</name>
        <dbReference type="ChEBI" id="CHEBI:29035"/>
    </ligand>
</feature>
<dbReference type="Proteomes" id="UP000249169">
    <property type="component" value="Unassembled WGS sequence"/>
</dbReference>
<keyword evidence="2 14" id="KW-0479">Metal-binding</keyword>
<gene>
    <name evidence="14" type="primary">cas1</name>
    <name evidence="17" type="ORF">DL240_14300</name>
</gene>
<keyword evidence="7" id="KW-0408">Iron</keyword>
<comment type="function">
    <text evidence="14">CRISPR (clustered regularly interspaced short palindromic repeat), is an adaptive immune system that provides protection against mobile genetic elements (viruses, transposable elements and conjugative plasmids). CRISPR clusters contain spacers, sequences complementary to antecedent mobile elements, and target invading nucleic acids. CRISPR clusters are transcribed and processed into CRISPR RNA (crRNA). Acts as a dsDNA endonuclease. Involved in the integration of spacer DNA into the CRISPR cassette.</text>
</comment>
<dbReference type="PANTHER" id="PTHR34353">
    <property type="entry name" value="CRISPR-ASSOCIATED ENDONUCLEASE CAS1 1"/>
    <property type="match status" value="1"/>
</dbReference>
<dbReference type="GO" id="GO:0043571">
    <property type="term" value="P:maintenance of CRISPR repeat elements"/>
    <property type="evidence" value="ECO:0007669"/>
    <property type="project" value="UniProtKB-UniRule"/>
</dbReference>
<dbReference type="Gene3D" id="1.20.120.920">
    <property type="entry name" value="CRISPR-associated endonuclease Cas1, C-terminal domain"/>
    <property type="match status" value="1"/>
</dbReference>
<dbReference type="GO" id="GO:0004527">
    <property type="term" value="F:exonuclease activity"/>
    <property type="evidence" value="ECO:0007669"/>
    <property type="project" value="UniProtKB-KW"/>
</dbReference>
<keyword evidence="11 14" id="KW-0464">Manganese</keyword>
<dbReference type="GO" id="GO:0051536">
    <property type="term" value="F:iron-sulfur cluster binding"/>
    <property type="evidence" value="ECO:0007669"/>
    <property type="project" value="UniProtKB-KW"/>
</dbReference>
<evidence type="ECO:0000256" key="2">
    <source>
        <dbReference type="ARBA" id="ARBA00022723"/>
    </source>
</evidence>
<dbReference type="InterPro" id="IPR002729">
    <property type="entry name" value="CRISPR-assoc_Cas1"/>
</dbReference>
<dbReference type="RefSeq" id="WP_111730579.1">
    <property type="nucleotide sequence ID" value="NZ_QHKO01000006.1"/>
</dbReference>
<dbReference type="InterPro" id="IPR042211">
    <property type="entry name" value="CRISPR-assoc_Cas1_N"/>
</dbReference>
<evidence type="ECO:0000256" key="14">
    <source>
        <dbReference type="HAMAP-Rule" id="MF_01470"/>
    </source>
</evidence>
<evidence type="ECO:0000256" key="11">
    <source>
        <dbReference type="ARBA" id="ARBA00023211"/>
    </source>
</evidence>
<dbReference type="InterPro" id="IPR050646">
    <property type="entry name" value="Cas1"/>
</dbReference>
<evidence type="ECO:0000256" key="10">
    <source>
        <dbReference type="ARBA" id="ARBA00023125"/>
    </source>
</evidence>
<evidence type="ECO:0000256" key="3">
    <source>
        <dbReference type="ARBA" id="ARBA00022759"/>
    </source>
</evidence>
<evidence type="ECO:0000256" key="7">
    <source>
        <dbReference type="ARBA" id="ARBA00023004"/>
    </source>
</evidence>
<dbReference type="InterPro" id="IPR042206">
    <property type="entry name" value="CRISPR-assoc_Cas1_C"/>
</dbReference>
<comment type="caution">
    <text evidence="17">The sequence shown here is derived from an EMBL/GenBank/DDBJ whole genome shotgun (WGS) entry which is preliminary data.</text>
</comment>
<dbReference type="GO" id="GO:0004519">
    <property type="term" value="F:endonuclease activity"/>
    <property type="evidence" value="ECO:0007669"/>
    <property type="project" value="UniProtKB-UniRule"/>
</dbReference>
<evidence type="ECO:0000256" key="1">
    <source>
        <dbReference type="ARBA" id="ARBA00022722"/>
    </source>
</evidence>
<protein>
    <recommendedName>
        <fullName evidence="14">CRISPR-associated endonuclease Cas1</fullName>
        <ecNumber evidence="14">3.1.-.-</ecNumber>
    </recommendedName>
</protein>
<evidence type="ECO:0000256" key="8">
    <source>
        <dbReference type="ARBA" id="ARBA00023014"/>
    </source>
</evidence>
<dbReference type="GO" id="GO:0051607">
    <property type="term" value="P:defense response to virus"/>
    <property type="evidence" value="ECO:0007669"/>
    <property type="project" value="UniProtKB-UniRule"/>
</dbReference>
<feature type="region of interest" description="Disordered" evidence="15">
    <location>
        <begin position="47"/>
        <end position="77"/>
    </location>
</feature>
<feature type="domain" description="DUF83" evidence="16">
    <location>
        <begin position="13"/>
        <end position="203"/>
    </location>
</feature>
<evidence type="ECO:0000256" key="15">
    <source>
        <dbReference type="SAM" id="MobiDB-lite"/>
    </source>
</evidence>
<keyword evidence="10 14" id="KW-0238">DNA-binding</keyword>
<dbReference type="InterPro" id="IPR013343">
    <property type="entry name" value="CRISPR-assoc_prot_Cas4"/>
</dbReference>
<dbReference type="OrthoDB" id="9803119at2"/>
<organism evidence="17 18">
    <name type="scientific">Lujinxingia litoralis</name>
    <dbReference type="NCBI Taxonomy" id="2211119"/>
    <lineage>
        <taxon>Bacteria</taxon>
        <taxon>Deltaproteobacteria</taxon>
        <taxon>Bradymonadales</taxon>
        <taxon>Lujinxingiaceae</taxon>
        <taxon>Lujinxingia</taxon>
    </lineage>
</organism>
<dbReference type="EC" id="3.1.-.-" evidence="14"/>
<feature type="binding site" evidence="14">
    <location>
        <position position="388"/>
    </location>
    <ligand>
        <name>Mn(2+)</name>
        <dbReference type="ChEBI" id="CHEBI:29035"/>
    </ligand>
</feature>
<dbReference type="NCBIfam" id="TIGR00372">
    <property type="entry name" value="cas4"/>
    <property type="match status" value="1"/>
</dbReference>
<comment type="similarity">
    <text evidence="14">Belongs to the CRISPR-associated endonuclease Cas1 family.</text>
</comment>
<keyword evidence="8" id="KW-0411">Iron-sulfur</keyword>
<dbReference type="EMBL" id="QHKO01000006">
    <property type="protein sequence ID" value="RAL21291.1"/>
    <property type="molecule type" value="Genomic_DNA"/>
</dbReference>
<dbReference type="PANTHER" id="PTHR34353:SF2">
    <property type="entry name" value="CRISPR-ASSOCIATED ENDONUCLEASE CAS1 1"/>
    <property type="match status" value="1"/>
</dbReference>
<keyword evidence="3 14" id="KW-0255">Endonuclease</keyword>
<dbReference type="Gene3D" id="3.100.10.20">
    <property type="entry name" value="CRISPR-associated endonuclease Cas1, N-terminal domain"/>
    <property type="match status" value="1"/>
</dbReference>
<evidence type="ECO:0000256" key="13">
    <source>
        <dbReference type="ARBA" id="ARBA00038592"/>
    </source>
</evidence>
<evidence type="ECO:0000256" key="6">
    <source>
        <dbReference type="ARBA" id="ARBA00022842"/>
    </source>
</evidence>
<evidence type="ECO:0000256" key="5">
    <source>
        <dbReference type="ARBA" id="ARBA00022839"/>
    </source>
</evidence>
<evidence type="ECO:0000313" key="17">
    <source>
        <dbReference type="EMBL" id="RAL21291.1"/>
    </source>
</evidence>
<sequence length="564" mass="63063">MRSSFDDPLQLRAVNAHVFCSRLFWLEYVAGEFVDNAHTLEGSHVHRRVDKPGGAMPAPHTPDESAENEGDDPWHTRSLWLSDDTSGLTGKLDLVDLVDEGRVMPVDTKKGKPTRDGELWEADRAQLTLQALLLKAHGYRVESIAAWYHGSRQRVVEVLTPEMETWALGHAMSARHTRSLEKPPAPLVDSPKCRGCSLNVVCLPDEVNALTGGGAHEEGEIRRVLVPDHDAVPVYVTESGTRIGLKQNMLKITPRRGSDMEPAEVGLGAMSQLNLMGGVQITTQAMQALLRRDVPVSFFSYGGFYYGRTQSATSRNVKVRIAQFKQAESPVALDIARTLIADKLYNARVFLRRHLPQGPESKRVLRKLTRIRKKAEKAESAEQLLGYEGEGARQYWSHFNALVQADDEAWAMQGRNRRPPRDPVNAMLSFGYALLVKDAQLAVEAAGLDAYLGVYHTAHHGRPSMALDLMEPFRRLIVDSAVYLMVRRGEVSPEHFVRSGQAVAMKTHARKALIAAYERRMTESVIHPLFGYAISYRRIIAVQARLLARVLTGEIEEMPNFRTR</sequence>
<keyword evidence="6 14" id="KW-0460">Magnesium</keyword>
<comment type="subunit">
    <text evidence="13 14">Homodimer, forms a heterotetramer with a Cas2 homodimer.</text>
</comment>
<dbReference type="GO" id="GO:0046872">
    <property type="term" value="F:metal ion binding"/>
    <property type="evidence" value="ECO:0007669"/>
    <property type="project" value="UniProtKB-UniRule"/>
</dbReference>
<accession>A0A328C3E6</accession>
<dbReference type="InterPro" id="IPR011604">
    <property type="entry name" value="PDDEXK-like_dom_sf"/>
</dbReference>
<evidence type="ECO:0000256" key="12">
    <source>
        <dbReference type="ARBA" id="ARBA00033996"/>
    </source>
</evidence>
<dbReference type="AlphaFoldDB" id="A0A328C3E6"/>
<reference evidence="17 18" key="1">
    <citation type="submission" date="2018-05" db="EMBL/GenBank/DDBJ databases">
        <title>Lujinxingia marina gen. nov. sp. nov., a new facultative anaerobic member of the class Deltaproteobacteria, and proposal of Lujinxingaceae fam. nov.</title>
        <authorList>
            <person name="Li C.-M."/>
        </authorList>
    </citation>
    <scope>NUCLEOTIDE SEQUENCE [LARGE SCALE GENOMIC DNA]</scope>
    <source>
        <strain evidence="17 18">B210</strain>
    </source>
</reference>
<name>A0A328C3E6_9DELT</name>
<dbReference type="CDD" id="cd09634">
    <property type="entry name" value="Cas1_I-II-III"/>
    <property type="match status" value="1"/>
</dbReference>
<evidence type="ECO:0000256" key="9">
    <source>
        <dbReference type="ARBA" id="ARBA00023118"/>
    </source>
</evidence>
<feature type="binding site" evidence="14">
    <location>
        <position position="471"/>
    </location>
    <ligand>
        <name>Mn(2+)</name>
        <dbReference type="ChEBI" id="CHEBI:29035"/>
    </ligand>
</feature>
<dbReference type="GO" id="GO:0003677">
    <property type="term" value="F:DNA binding"/>
    <property type="evidence" value="ECO:0007669"/>
    <property type="project" value="UniProtKB-KW"/>
</dbReference>